<dbReference type="STRING" id="454194.PYK22_00555"/>
<dbReference type="EMBL" id="CBXV010000002">
    <property type="protein sequence ID" value="CDM64561.1"/>
    <property type="molecule type" value="Genomic_DNA"/>
</dbReference>
<sequence>MRAGRERELAKGRAVGSWRSPLVLIAIAAMLFSTGGLFIKLSSLSAFALSCGRCSLAAVTVAFLTRREGLSLNRIVALAALLYAALLLLFVLATKLTTAANAIFLQYTAPVYILALEPILYGERFHLSDLAVVGGCLVGMALFFVGKLAPSDWNGNLAALASGFCYALFMLLLRHPRARLINSAAPVFYGNLLLAAVTAPALLDEASALSGREILIICYLGVVQLGVAYILFTRGIARGARSLDAGIIGYIEPVLNPLWVFIFLGERPSPWALLGGAIIIAAVGWHTLRRAKRMAA</sequence>
<dbReference type="PANTHER" id="PTHR22911:SF79">
    <property type="entry name" value="MOBA-LIKE NTP TRANSFERASE DOMAIN-CONTAINING PROTEIN"/>
    <property type="match status" value="1"/>
</dbReference>
<feature type="transmembrane region" description="Helical" evidence="1">
    <location>
        <begin position="127"/>
        <end position="145"/>
    </location>
</feature>
<dbReference type="SUPFAM" id="SSF103481">
    <property type="entry name" value="Multidrug resistance efflux transporter EmrE"/>
    <property type="match status" value="2"/>
</dbReference>
<reference evidence="3 4" key="2">
    <citation type="submission" date="2015-01" db="EMBL/GenBank/DDBJ databases">
        <title>Complete genome sequence of Pyrinomonas methylaliphatogenes type strain K22T.</title>
        <authorList>
            <person name="Lee K.C.Y."/>
            <person name="Power J.F."/>
            <person name="Dunfield P.F."/>
            <person name="Morgan X.C."/>
            <person name="Huttenhower C."/>
            <person name="Stott M.B."/>
        </authorList>
    </citation>
    <scope>NUCLEOTIDE SEQUENCE [LARGE SCALE GENOMIC DNA]</scope>
    <source>
        <strain evidence="3 4">K22</strain>
    </source>
</reference>
<dbReference type="Proteomes" id="UP000031518">
    <property type="component" value="Unassembled WGS sequence"/>
</dbReference>
<keyword evidence="1" id="KW-0472">Membrane</keyword>
<feature type="transmembrane region" description="Helical" evidence="1">
    <location>
        <begin position="245"/>
        <end position="265"/>
    </location>
</feature>
<evidence type="ECO:0000313" key="3">
    <source>
        <dbReference type="EMBL" id="CDM64561.1"/>
    </source>
</evidence>
<dbReference type="OrthoDB" id="9814731at2"/>
<evidence type="ECO:0000259" key="2">
    <source>
        <dbReference type="Pfam" id="PF00892"/>
    </source>
</evidence>
<accession>A0A0B6WU79</accession>
<protein>
    <submittedName>
        <fullName evidence="3">Predicted permease, DMT superfamily</fullName>
    </submittedName>
</protein>
<feature type="domain" description="EamA" evidence="2">
    <location>
        <begin position="22"/>
        <end position="144"/>
    </location>
</feature>
<feature type="transmembrane region" description="Helical" evidence="1">
    <location>
        <begin position="271"/>
        <end position="288"/>
    </location>
</feature>
<feature type="transmembrane region" description="Helical" evidence="1">
    <location>
        <begin position="99"/>
        <end position="120"/>
    </location>
</feature>
<feature type="transmembrane region" description="Helical" evidence="1">
    <location>
        <begin position="157"/>
        <end position="173"/>
    </location>
</feature>
<evidence type="ECO:0000313" key="4">
    <source>
        <dbReference type="Proteomes" id="UP000031518"/>
    </source>
</evidence>
<reference evidence="3 4" key="1">
    <citation type="submission" date="2013-12" db="EMBL/GenBank/DDBJ databases">
        <authorList>
            <person name="Stott M."/>
        </authorList>
    </citation>
    <scope>NUCLEOTIDE SEQUENCE [LARGE SCALE GENOMIC DNA]</scope>
    <source>
        <strain evidence="3 4">K22</strain>
    </source>
</reference>
<dbReference type="Pfam" id="PF00892">
    <property type="entry name" value="EamA"/>
    <property type="match status" value="2"/>
</dbReference>
<dbReference type="GO" id="GO:0016020">
    <property type="term" value="C:membrane"/>
    <property type="evidence" value="ECO:0007669"/>
    <property type="project" value="InterPro"/>
</dbReference>
<feature type="transmembrane region" description="Helical" evidence="1">
    <location>
        <begin position="45"/>
        <end position="64"/>
    </location>
</feature>
<dbReference type="PANTHER" id="PTHR22911">
    <property type="entry name" value="ACYL-MALONYL CONDENSING ENZYME-RELATED"/>
    <property type="match status" value="1"/>
</dbReference>
<dbReference type="InterPro" id="IPR000620">
    <property type="entry name" value="EamA_dom"/>
</dbReference>
<proteinExistence type="predicted"/>
<keyword evidence="1" id="KW-1133">Transmembrane helix</keyword>
<feature type="transmembrane region" description="Helical" evidence="1">
    <location>
        <begin position="76"/>
        <end position="93"/>
    </location>
</feature>
<name>A0A0B6WU79_9BACT</name>
<feature type="transmembrane region" description="Helical" evidence="1">
    <location>
        <begin position="214"/>
        <end position="233"/>
    </location>
</feature>
<dbReference type="AlphaFoldDB" id="A0A0B6WU79"/>
<keyword evidence="1" id="KW-0812">Transmembrane</keyword>
<keyword evidence="4" id="KW-1185">Reference proteome</keyword>
<feature type="domain" description="EamA" evidence="2">
    <location>
        <begin position="154"/>
        <end position="283"/>
    </location>
</feature>
<evidence type="ECO:0000256" key="1">
    <source>
        <dbReference type="SAM" id="Phobius"/>
    </source>
</evidence>
<dbReference type="InterPro" id="IPR037185">
    <property type="entry name" value="EmrE-like"/>
</dbReference>
<organism evidence="3 4">
    <name type="scientific">Pyrinomonas methylaliphatogenes</name>
    <dbReference type="NCBI Taxonomy" id="454194"/>
    <lineage>
        <taxon>Bacteria</taxon>
        <taxon>Pseudomonadati</taxon>
        <taxon>Acidobacteriota</taxon>
        <taxon>Blastocatellia</taxon>
        <taxon>Blastocatellales</taxon>
        <taxon>Pyrinomonadaceae</taxon>
        <taxon>Pyrinomonas</taxon>
    </lineage>
</organism>
<feature type="transmembrane region" description="Helical" evidence="1">
    <location>
        <begin position="21"/>
        <end position="39"/>
    </location>
</feature>
<gene>
    <name evidence="3" type="ORF">PYK22_00555</name>
</gene>
<feature type="transmembrane region" description="Helical" evidence="1">
    <location>
        <begin position="180"/>
        <end position="202"/>
    </location>
</feature>